<feature type="region of interest" description="Disordered" evidence="1">
    <location>
        <begin position="87"/>
        <end position="113"/>
    </location>
</feature>
<feature type="compositionally biased region" description="Basic and acidic residues" evidence="1">
    <location>
        <begin position="97"/>
        <end position="113"/>
    </location>
</feature>
<accession>A0AAE1AZE9</accession>
<name>A0AAE1AZE9_9GAST</name>
<evidence type="ECO:0000256" key="1">
    <source>
        <dbReference type="SAM" id="MobiDB-lite"/>
    </source>
</evidence>
<evidence type="ECO:0000313" key="3">
    <source>
        <dbReference type="Proteomes" id="UP001283361"/>
    </source>
</evidence>
<dbReference type="EMBL" id="JAWDGP010000819">
    <property type="protein sequence ID" value="KAK3796985.1"/>
    <property type="molecule type" value="Genomic_DNA"/>
</dbReference>
<sequence>MGVEELMSSPGSGLAAADSPVSYNNPAQTSSRSIEVGRDLYLLGWATDSMAKVQPIDRFVISVVCTATGESLGARVCASGIPAAFSHQPTRGTDLIPEIRDEGHRPVKAGSED</sequence>
<protein>
    <submittedName>
        <fullName evidence="2">Uncharacterized protein</fullName>
    </submittedName>
</protein>
<dbReference type="AlphaFoldDB" id="A0AAE1AZE9"/>
<gene>
    <name evidence="2" type="ORF">RRG08_055044</name>
</gene>
<feature type="region of interest" description="Disordered" evidence="1">
    <location>
        <begin position="1"/>
        <end position="31"/>
    </location>
</feature>
<reference evidence="2" key="1">
    <citation type="journal article" date="2023" name="G3 (Bethesda)">
        <title>A reference genome for the long-term kleptoplast-retaining sea slug Elysia crispata morphotype clarki.</title>
        <authorList>
            <person name="Eastman K.E."/>
            <person name="Pendleton A.L."/>
            <person name="Shaikh M.A."/>
            <person name="Suttiyut T."/>
            <person name="Ogas R."/>
            <person name="Tomko P."/>
            <person name="Gavelis G."/>
            <person name="Widhalm J.R."/>
            <person name="Wisecaver J.H."/>
        </authorList>
    </citation>
    <scope>NUCLEOTIDE SEQUENCE</scope>
    <source>
        <strain evidence="2">ECLA1</strain>
    </source>
</reference>
<keyword evidence="3" id="KW-1185">Reference proteome</keyword>
<organism evidence="2 3">
    <name type="scientific">Elysia crispata</name>
    <name type="common">lettuce slug</name>
    <dbReference type="NCBI Taxonomy" id="231223"/>
    <lineage>
        <taxon>Eukaryota</taxon>
        <taxon>Metazoa</taxon>
        <taxon>Spiralia</taxon>
        <taxon>Lophotrochozoa</taxon>
        <taxon>Mollusca</taxon>
        <taxon>Gastropoda</taxon>
        <taxon>Heterobranchia</taxon>
        <taxon>Euthyneura</taxon>
        <taxon>Panpulmonata</taxon>
        <taxon>Sacoglossa</taxon>
        <taxon>Placobranchoidea</taxon>
        <taxon>Plakobranchidae</taxon>
        <taxon>Elysia</taxon>
    </lineage>
</organism>
<evidence type="ECO:0000313" key="2">
    <source>
        <dbReference type="EMBL" id="KAK3796985.1"/>
    </source>
</evidence>
<dbReference type="Proteomes" id="UP001283361">
    <property type="component" value="Unassembled WGS sequence"/>
</dbReference>
<proteinExistence type="predicted"/>
<comment type="caution">
    <text evidence="2">The sequence shown here is derived from an EMBL/GenBank/DDBJ whole genome shotgun (WGS) entry which is preliminary data.</text>
</comment>
<feature type="compositionally biased region" description="Polar residues" evidence="1">
    <location>
        <begin position="21"/>
        <end position="31"/>
    </location>
</feature>